<dbReference type="EMBL" id="BLAB01000001">
    <property type="protein sequence ID" value="GER92715.1"/>
    <property type="molecule type" value="Genomic_DNA"/>
</dbReference>
<feature type="transmembrane region" description="Helical" evidence="6">
    <location>
        <begin position="20"/>
        <end position="36"/>
    </location>
</feature>
<accession>A0A5J4KXM7</accession>
<gene>
    <name evidence="8" type="ORF">A45J_0435</name>
</gene>
<dbReference type="PANTHER" id="PTHR30485:SF0">
    <property type="entry name" value="NI_FE-HYDROGENASE 1 B-TYPE CYTOCHROME SUBUNIT-RELATED"/>
    <property type="match status" value="1"/>
</dbReference>
<dbReference type="GO" id="GO:0009055">
    <property type="term" value="F:electron transfer activity"/>
    <property type="evidence" value="ECO:0007669"/>
    <property type="project" value="InterPro"/>
</dbReference>
<evidence type="ECO:0000256" key="1">
    <source>
        <dbReference type="ARBA" id="ARBA00004651"/>
    </source>
</evidence>
<dbReference type="Pfam" id="PF01292">
    <property type="entry name" value="Ni_hydr_CYTB"/>
    <property type="match status" value="1"/>
</dbReference>
<protein>
    <submittedName>
        <fullName evidence="8">Cytochrome B</fullName>
    </submittedName>
</protein>
<name>A0A5J4KXM7_9ZZZZ</name>
<dbReference type="GO" id="GO:0005886">
    <property type="term" value="C:plasma membrane"/>
    <property type="evidence" value="ECO:0007669"/>
    <property type="project" value="UniProtKB-SubCell"/>
</dbReference>
<evidence type="ECO:0000256" key="2">
    <source>
        <dbReference type="ARBA" id="ARBA00022475"/>
    </source>
</evidence>
<proteinExistence type="predicted"/>
<dbReference type="InterPro" id="IPR051542">
    <property type="entry name" value="Hydrogenase_cytochrome"/>
</dbReference>
<dbReference type="GO" id="GO:0022904">
    <property type="term" value="P:respiratory electron transport chain"/>
    <property type="evidence" value="ECO:0007669"/>
    <property type="project" value="InterPro"/>
</dbReference>
<keyword evidence="4 6" id="KW-1133">Transmembrane helix</keyword>
<dbReference type="PANTHER" id="PTHR30485">
    <property type="entry name" value="NI/FE-HYDROGENASE 1 B-TYPE CYTOCHROME SUBUNIT"/>
    <property type="match status" value="1"/>
</dbReference>
<organism evidence="8">
    <name type="scientific">hot springs metagenome</name>
    <dbReference type="NCBI Taxonomy" id="433727"/>
    <lineage>
        <taxon>unclassified sequences</taxon>
        <taxon>metagenomes</taxon>
        <taxon>ecological metagenomes</taxon>
    </lineage>
</organism>
<dbReference type="AlphaFoldDB" id="A0A5J4KXM7"/>
<keyword evidence="5 6" id="KW-0472">Membrane</keyword>
<comment type="subcellular location">
    <subcellularLocation>
        <location evidence="1">Cell membrane</location>
        <topology evidence="1">Multi-pass membrane protein</topology>
    </subcellularLocation>
</comment>
<evidence type="ECO:0000259" key="7">
    <source>
        <dbReference type="Pfam" id="PF01292"/>
    </source>
</evidence>
<dbReference type="InterPro" id="IPR016174">
    <property type="entry name" value="Di-haem_cyt_TM"/>
</dbReference>
<evidence type="ECO:0000256" key="4">
    <source>
        <dbReference type="ARBA" id="ARBA00022989"/>
    </source>
</evidence>
<reference evidence="8" key="1">
    <citation type="submission" date="2019-10" db="EMBL/GenBank/DDBJ databases">
        <title>Metagenomic sequencing of thiosulfate-disproportionating enrichment culture.</title>
        <authorList>
            <person name="Umezawa K."/>
            <person name="Kojima H."/>
            <person name="Fukui M."/>
        </authorList>
    </citation>
    <scope>NUCLEOTIDE SEQUENCE</scope>
    <source>
        <strain evidence="8">45J</strain>
    </source>
</reference>
<dbReference type="InterPro" id="IPR011577">
    <property type="entry name" value="Cyt_b561_bac/Ni-Hgenase"/>
</dbReference>
<sequence length="240" mass="28273">MNKETLEYQRFNVTERIQHVIMLTTFLLLSFTGWALKYPEQTVEHSSWLVKIWGGAKNAGIVHRIAGITMLLDFVWHVFYLGYMLSTGKMKIRKDTTIIPLPKDVIDAIKNILYFLGIGKEKPQFGRFSYIHKFDYWAVFWGMGIIGLSGLFLAFPVQSSYFFPSWSVNWIWEVISIMHSDEALLAIVFILFWHFYNEHLKWNKFPMSMTWITGKISIEDMKHEHPLEYKLEFGNKGDNK</sequence>
<feature type="transmembrane region" description="Helical" evidence="6">
    <location>
        <begin position="170"/>
        <end position="196"/>
    </location>
</feature>
<evidence type="ECO:0000256" key="6">
    <source>
        <dbReference type="SAM" id="Phobius"/>
    </source>
</evidence>
<comment type="caution">
    <text evidence="8">The sequence shown here is derived from an EMBL/GenBank/DDBJ whole genome shotgun (WGS) entry which is preliminary data.</text>
</comment>
<evidence type="ECO:0000313" key="8">
    <source>
        <dbReference type="EMBL" id="GER92715.1"/>
    </source>
</evidence>
<dbReference type="GO" id="GO:0020037">
    <property type="term" value="F:heme binding"/>
    <property type="evidence" value="ECO:0007669"/>
    <property type="project" value="TreeGrafter"/>
</dbReference>
<feature type="domain" description="Cytochrome b561 bacterial/Ni-hydrogenase" evidence="7">
    <location>
        <begin position="10"/>
        <end position="191"/>
    </location>
</feature>
<keyword evidence="2" id="KW-1003">Cell membrane</keyword>
<evidence type="ECO:0000256" key="5">
    <source>
        <dbReference type="ARBA" id="ARBA00023136"/>
    </source>
</evidence>
<dbReference type="SUPFAM" id="SSF81342">
    <property type="entry name" value="Transmembrane di-heme cytochromes"/>
    <property type="match status" value="1"/>
</dbReference>
<feature type="transmembrane region" description="Helical" evidence="6">
    <location>
        <begin position="136"/>
        <end position="158"/>
    </location>
</feature>
<dbReference type="Gene3D" id="1.20.950.20">
    <property type="entry name" value="Transmembrane di-heme cytochromes, Chain C"/>
    <property type="match status" value="1"/>
</dbReference>
<keyword evidence="3 6" id="KW-0812">Transmembrane</keyword>
<evidence type="ECO:0000256" key="3">
    <source>
        <dbReference type="ARBA" id="ARBA00022692"/>
    </source>
</evidence>
<feature type="transmembrane region" description="Helical" evidence="6">
    <location>
        <begin position="61"/>
        <end position="83"/>
    </location>
</feature>